<dbReference type="Proteomes" id="UP001056384">
    <property type="component" value="Chromosome 5"/>
</dbReference>
<evidence type="ECO:0000313" key="2">
    <source>
        <dbReference type="Proteomes" id="UP001056384"/>
    </source>
</evidence>
<dbReference type="AlphaFoldDB" id="A0A9Q9AW31"/>
<dbReference type="SUPFAM" id="SSF52047">
    <property type="entry name" value="RNI-like"/>
    <property type="match status" value="1"/>
</dbReference>
<dbReference type="Gene3D" id="3.80.10.10">
    <property type="entry name" value="Ribonuclease Inhibitor"/>
    <property type="match status" value="1"/>
</dbReference>
<gene>
    <name evidence="1" type="ORF">Slin15195_G063410</name>
</gene>
<protein>
    <submittedName>
        <fullName evidence="1">Leucine-rich repeat domain superfamily</fullName>
    </submittedName>
</protein>
<proteinExistence type="predicted"/>
<name>A0A9Q9AW31_9PEZI</name>
<accession>A0A9Q9AW31</accession>
<sequence length="535" mass="59999">MGPSTLLSLATELQDKIVACLKTYQDLKAVCLSCKQLNDVTTPHLYPTVKINAYSDTSSFLEPEHRGHVHVRKIVFLDPQSVEDHGLDNALLRQILLLLPRNLLRQILTPEDFVLEPITLTTIFTQQKMLQNLTVGRPESYGDTEIMLRNARVLHNLRVLFLGHLDNEVSLELYNTLLRENASELERLQLYDTSFRRDSGGNDRIGSGGLFMSLFGAHVRQNQQLPKLKDFSADLLDLRKAACAWTQVIPFETLRFLTLVDCEGLSPLFVELTRRFHLSGAKLASFTCRSTYEDCSLPTTELESMLRSFSGLEYLELEDYCKDVTFDCASLVNHFPTLRHLRVCRIMDSASGTSVHVVPLETMQVLSLALPDFSTNASEGTEWGTFGTMLDLVTQLPKLSVLHLQTWPMASSSTGTKPSIPKVVDYEANLNKMASRVMSRFDAAHPEQASELKLVAFGDARGDNTVATEELERLDMRGRRFFVRRVHTSTLESDAAVAVPIQLTDIKSHVPDFSGMCESHIDLGFDSSGYCFNLG</sequence>
<keyword evidence="2" id="KW-1185">Reference proteome</keyword>
<dbReference type="OrthoDB" id="5130616at2759"/>
<dbReference type="EMBL" id="CP099422">
    <property type="protein sequence ID" value="USW53022.1"/>
    <property type="molecule type" value="Genomic_DNA"/>
</dbReference>
<reference evidence="1" key="1">
    <citation type="submission" date="2022-06" db="EMBL/GenBank/DDBJ databases">
        <title>Complete genome sequences of two strains of the flax pathogen Septoria linicola.</title>
        <authorList>
            <person name="Lapalu N."/>
            <person name="Simon A."/>
            <person name="Demenou B."/>
            <person name="Paumier D."/>
            <person name="Guillot M.-P."/>
            <person name="Gout L."/>
            <person name="Valade R."/>
        </authorList>
    </citation>
    <scope>NUCLEOTIDE SEQUENCE</scope>
    <source>
        <strain evidence="1">SE15195</strain>
    </source>
</reference>
<dbReference type="InterPro" id="IPR032675">
    <property type="entry name" value="LRR_dom_sf"/>
</dbReference>
<organism evidence="1 2">
    <name type="scientific">Septoria linicola</name>
    <dbReference type="NCBI Taxonomy" id="215465"/>
    <lineage>
        <taxon>Eukaryota</taxon>
        <taxon>Fungi</taxon>
        <taxon>Dikarya</taxon>
        <taxon>Ascomycota</taxon>
        <taxon>Pezizomycotina</taxon>
        <taxon>Dothideomycetes</taxon>
        <taxon>Dothideomycetidae</taxon>
        <taxon>Mycosphaerellales</taxon>
        <taxon>Mycosphaerellaceae</taxon>
        <taxon>Septoria</taxon>
    </lineage>
</organism>
<evidence type="ECO:0000313" key="1">
    <source>
        <dbReference type="EMBL" id="USW53022.1"/>
    </source>
</evidence>